<comment type="caution">
    <text evidence="1">The sequence shown here is derived from an EMBL/GenBank/DDBJ whole genome shotgun (WGS) entry which is preliminary data.</text>
</comment>
<dbReference type="RefSeq" id="WP_211799707.1">
    <property type="nucleotide sequence ID" value="NZ_JAGSCS010000002.1"/>
</dbReference>
<evidence type="ECO:0000313" key="1">
    <source>
        <dbReference type="EMBL" id="MBR0575192.1"/>
    </source>
</evidence>
<dbReference type="InterPro" id="IPR012902">
    <property type="entry name" value="N_methyl_site"/>
</dbReference>
<evidence type="ECO:0008006" key="3">
    <source>
        <dbReference type="Google" id="ProtNLM"/>
    </source>
</evidence>
<sequence length="329" mass="37328">MKKRWKGITLVEVLLAVSMSAIVVAVAYTVLQSALQQVGTTTADVDLRVEKRILQQTLQADLQYSSVFTSLEGGKSWSLKSEKGTEIIWAYDENKDTVTRKEGINQRDFLSGEVETFSLTPETTVSSNGQKYTVTLKVQGKSESSTISSRNRTLVRSVVETLDTITLGNELIYFDLLTGGIKFNDNLIKKYYYWENSALTQVDLKAVKWIRIAKNGNQDDIDIFFYDAESMKGKTLPITNGHYPPYYKRIVFDLKPKKELEEMPLYFQQSGGNEPFLYFLNMSPTQTNPWTFAVINDTQNDLVVKFQNDKTKTISKNQNNFIYVTAGGN</sequence>
<organism evidence="1 2">
    <name type="scientific">Proteiniclasticum sediminis</name>
    <dbReference type="NCBI Taxonomy" id="2804028"/>
    <lineage>
        <taxon>Bacteria</taxon>
        <taxon>Bacillati</taxon>
        <taxon>Bacillota</taxon>
        <taxon>Clostridia</taxon>
        <taxon>Eubacteriales</taxon>
        <taxon>Clostridiaceae</taxon>
        <taxon>Proteiniclasticum</taxon>
    </lineage>
</organism>
<keyword evidence="2" id="KW-1185">Reference proteome</keyword>
<dbReference type="PROSITE" id="PS00409">
    <property type="entry name" value="PROKAR_NTER_METHYL"/>
    <property type="match status" value="1"/>
</dbReference>
<dbReference type="Proteomes" id="UP000675379">
    <property type="component" value="Unassembled WGS sequence"/>
</dbReference>
<evidence type="ECO:0000313" key="2">
    <source>
        <dbReference type="Proteomes" id="UP000675379"/>
    </source>
</evidence>
<protein>
    <recommendedName>
        <fullName evidence="3">Prepilin-type N-terminal cleavage/methylation domain-containing protein</fullName>
    </recommendedName>
</protein>
<name>A0A941CN92_9CLOT</name>
<accession>A0A941CN92</accession>
<gene>
    <name evidence="1" type="ORF">KCG48_02445</name>
</gene>
<reference evidence="1" key="1">
    <citation type="submission" date="2021-04" db="EMBL/GenBank/DDBJ databases">
        <title>Proteiniclasticum sedimins sp. nov., an obligate anaerobic bacterium isolated from anaerobic sludge.</title>
        <authorList>
            <person name="Liu J."/>
        </authorList>
    </citation>
    <scope>NUCLEOTIDE SEQUENCE</scope>
    <source>
        <strain evidence="1">BAD-10</strain>
    </source>
</reference>
<dbReference type="AlphaFoldDB" id="A0A941CN92"/>
<proteinExistence type="predicted"/>
<dbReference type="EMBL" id="JAGSCS010000002">
    <property type="protein sequence ID" value="MBR0575192.1"/>
    <property type="molecule type" value="Genomic_DNA"/>
</dbReference>